<gene>
    <name evidence="1" type="ORF">ACFO3E_04915</name>
</gene>
<dbReference type="SUPFAM" id="SSF50249">
    <property type="entry name" value="Nucleic acid-binding proteins"/>
    <property type="match status" value="1"/>
</dbReference>
<reference evidence="2" key="1">
    <citation type="journal article" date="2019" name="Int. J. Syst. Evol. Microbiol.">
        <title>The Global Catalogue of Microorganisms (GCM) 10K type strain sequencing project: providing services to taxonomists for standard genome sequencing and annotation.</title>
        <authorList>
            <consortium name="The Broad Institute Genomics Platform"/>
            <consortium name="The Broad Institute Genome Sequencing Center for Infectious Disease"/>
            <person name="Wu L."/>
            <person name="Ma J."/>
        </authorList>
    </citation>
    <scope>NUCLEOTIDE SEQUENCE [LARGE SCALE GENOMIC DNA]</scope>
    <source>
        <strain evidence="2">NBRC 103632</strain>
    </source>
</reference>
<organism evidence="1 2">
    <name type="scientific">Sphingobium tyrosinilyticum</name>
    <dbReference type="NCBI Taxonomy" id="2715436"/>
    <lineage>
        <taxon>Bacteria</taxon>
        <taxon>Pseudomonadati</taxon>
        <taxon>Pseudomonadota</taxon>
        <taxon>Alphaproteobacteria</taxon>
        <taxon>Sphingomonadales</taxon>
        <taxon>Sphingomonadaceae</taxon>
        <taxon>Sphingobium</taxon>
    </lineage>
</organism>
<accession>A0ABV9EV45</accession>
<proteinExistence type="predicted"/>
<evidence type="ECO:0000313" key="2">
    <source>
        <dbReference type="Proteomes" id="UP001595957"/>
    </source>
</evidence>
<dbReference type="EMBL" id="JBHSFZ010000006">
    <property type="protein sequence ID" value="MFC4593531.1"/>
    <property type="molecule type" value="Genomic_DNA"/>
</dbReference>
<evidence type="ECO:0000313" key="1">
    <source>
        <dbReference type="EMBL" id="MFC4593531.1"/>
    </source>
</evidence>
<dbReference type="InterPro" id="IPR012340">
    <property type="entry name" value="NA-bd_OB-fold"/>
</dbReference>
<protein>
    <submittedName>
        <fullName evidence="1">Zn-ribbon domain-containing OB-fold protein</fullName>
    </submittedName>
</protein>
<keyword evidence="2" id="KW-1185">Reference proteome</keyword>
<dbReference type="Proteomes" id="UP001595957">
    <property type="component" value="Unassembled WGS sequence"/>
</dbReference>
<name>A0ABV9EV45_9SPHN</name>
<dbReference type="RefSeq" id="WP_380802853.1">
    <property type="nucleotide sequence ID" value="NZ_JBHSFZ010000006.1"/>
</dbReference>
<comment type="caution">
    <text evidence="1">The sequence shown here is derived from an EMBL/GenBank/DDBJ whole genome shotgun (WGS) entry which is preliminary data.</text>
</comment>
<sequence>MGIPIYPPKIEDPLFQGYYDGLEAGELRITADPETGEWVWYPPEVIPGKPDTVLEWRPVSSEGSAYSFTTVIRSLLPGDHKAEVPFTVVLFEPDNAPGVRVPGILIDAEGIEPHCGMRLRFQAVQAGDHKIAGFAPVAPEAVR</sequence>